<sequence>MAITGNKFEAFYKIGKIKSRKPGDQELIKIALEEYDVNLTLKDIEIMRKEYTRYIIFYKYLL</sequence>
<proteinExistence type="predicted"/>
<evidence type="ECO:0000313" key="1">
    <source>
        <dbReference type="EMBL" id="GAJ13020.1"/>
    </source>
</evidence>
<dbReference type="EMBL" id="BARW01029765">
    <property type="protein sequence ID" value="GAJ13020.1"/>
    <property type="molecule type" value="Genomic_DNA"/>
</dbReference>
<name>X1VT19_9ZZZZ</name>
<accession>X1VT19</accession>
<organism evidence="1">
    <name type="scientific">marine sediment metagenome</name>
    <dbReference type="NCBI Taxonomy" id="412755"/>
    <lineage>
        <taxon>unclassified sequences</taxon>
        <taxon>metagenomes</taxon>
        <taxon>ecological metagenomes</taxon>
    </lineage>
</organism>
<dbReference type="AlphaFoldDB" id="X1VT19"/>
<protein>
    <submittedName>
        <fullName evidence="1">Uncharacterized protein</fullName>
    </submittedName>
</protein>
<gene>
    <name evidence="1" type="ORF">S12H4_47748</name>
</gene>
<comment type="caution">
    <text evidence="1">The sequence shown here is derived from an EMBL/GenBank/DDBJ whole genome shotgun (WGS) entry which is preliminary data.</text>
</comment>
<reference evidence="1" key="1">
    <citation type="journal article" date="2014" name="Front. Microbiol.">
        <title>High frequency of phylogenetically diverse reductive dehalogenase-homologous genes in deep subseafloor sedimentary metagenomes.</title>
        <authorList>
            <person name="Kawai M."/>
            <person name="Futagami T."/>
            <person name="Toyoda A."/>
            <person name="Takaki Y."/>
            <person name="Nishi S."/>
            <person name="Hori S."/>
            <person name="Arai W."/>
            <person name="Tsubouchi T."/>
            <person name="Morono Y."/>
            <person name="Uchiyama I."/>
            <person name="Ito T."/>
            <person name="Fujiyama A."/>
            <person name="Inagaki F."/>
            <person name="Takami H."/>
        </authorList>
    </citation>
    <scope>NUCLEOTIDE SEQUENCE</scope>
    <source>
        <strain evidence="1">Expedition CK06-06</strain>
    </source>
</reference>